<sequence>MVPLAMKCLRLSFNTKVPGPLTSSAVEDAVVMHGSVVTRCLVSFSCNPDRHICACPGGAFWHTGFLLPFVVSPPHTHTH</sequence>
<evidence type="ECO:0000313" key="1">
    <source>
        <dbReference type="EMBL" id="JAP76457.1"/>
    </source>
</evidence>
<dbReference type="AlphaFoldDB" id="A0A131YC30"/>
<dbReference type="EMBL" id="GEDV01012100">
    <property type="protein sequence ID" value="JAP76457.1"/>
    <property type="molecule type" value="Transcribed_RNA"/>
</dbReference>
<organism evidence="1">
    <name type="scientific">Rhipicephalus appendiculatus</name>
    <name type="common">Brown ear tick</name>
    <dbReference type="NCBI Taxonomy" id="34631"/>
    <lineage>
        <taxon>Eukaryota</taxon>
        <taxon>Metazoa</taxon>
        <taxon>Ecdysozoa</taxon>
        <taxon>Arthropoda</taxon>
        <taxon>Chelicerata</taxon>
        <taxon>Arachnida</taxon>
        <taxon>Acari</taxon>
        <taxon>Parasitiformes</taxon>
        <taxon>Ixodida</taxon>
        <taxon>Ixodoidea</taxon>
        <taxon>Ixodidae</taxon>
        <taxon>Rhipicephalinae</taxon>
        <taxon>Rhipicephalus</taxon>
        <taxon>Rhipicephalus</taxon>
    </lineage>
</organism>
<accession>A0A131YC30</accession>
<reference evidence="1" key="1">
    <citation type="journal article" date="2016" name="Ticks Tick Borne Dis.">
        <title>De novo assembly and annotation of the salivary gland transcriptome of Rhipicephalus appendiculatus male and female ticks during blood feeding.</title>
        <authorList>
            <person name="de Castro M.H."/>
            <person name="de Klerk D."/>
            <person name="Pienaar R."/>
            <person name="Latif A.A."/>
            <person name="Rees D.J."/>
            <person name="Mans B.J."/>
        </authorList>
    </citation>
    <scope>NUCLEOTIDE SEQUENCE</scope>
    <source>
        <tissue evidence="1">Salivary glands</tissue>
    </source>
</reference>
<name>A0A131YC30_RHIAP</name>
<protein>
    <submittedName>
        <fullName evidence="1">Uncharacterized protein</fullName>
    </submittedName>
</protein>
<proteinExistence type="predicted"/>